<dbReference type="Proteomes" id="UP000629098">
    <property type="component" value="Unassembled WGS sequence"/>
</dbReference>
<organism evidence="1 2">
    <name type="scientific">Iningainema tapete BLCC-T55</name>
    <dbReference type="NCBI Taxonomy" id="2748662"/>
    <lineage>
        <taxon>Bacteria</taxon>
        <taxon>Bacillati</taxon>
        <taxon>Cyanobacteriota</taxon>
        <taxon>Cyanophyceae</taxon>
        <taxon>Nostocales</taxon>
        <taxon>Scytonemataceae</taxon>
        <taxon>Iningainema tapete</taxon>
    </lineage>
</organism>
<dbReference type="RefSeq" id="WP_190832087.1">
    <property type="nucleotide sequence ID" value="NZ_CAWPPI010000072.1"/>
</dbReference>
<evidence type="ECO:0000313" key="1">
    <source>
        <dbReference type="EMBL" id="MBD2774697.1"/>
    </source>
</evidence>
<dbReference type="EMBL" id="JACXAE010000072">
    <property type="protein sequence ID" value="MBD2774697.1"/>
    <property type="molecule type" value="Genomic_DNA"/>
</dbReference>
<dbReference type="SUPFAM" id="SSF51197">
    <property type="entry name" value="Clavaminate synthase-like"/>
    <property type="match status" value="1"/>
</dbReference>
<name>A0A8J6XQK1_9CYAN</name>
<evidence type="ECO:0000313" key="2">
    <source>
        <dbReference type="Proteomes" id="UP000629098"/>
    </source>
</evidence>
<keyword evidence="2" id="KW-1185">Reference proteome</keyword>
<gene>
    <name evidence="1" type="ORF">ICL16_22170</name>
</gene>
<accession>A0A8J6XQK1</accession>
<proteinExistence type="predicted"/>
<reference evidence="1" key="1">
    <citation type="submission" date="2020-09" db="EMBL/GenBank/DDBJ databases">
        <title>Iningainema tapete sp. nov. (Scytonemataceae, Cyanobacteria) from greenhouses in central Florida (USA) produces two types of nodularin with biosynthetic potential for microcystin-LR and anabaenopeptins.</title>
        <authorList>
            <person name="Berthold D.E."/>
            <person name="Lefler F.W."/>
            <person name="Huang I.-S."/>
            <person name="Abdulla H."/>
            <person name="Zimba P.V."/>
            <person name="Laughinghouse H.D. IV."/>
        </authorList>
    </citation>
    <scope>NUCLEOTIDE SEQUENCE</scope>
    <source>
        <strain evidence="1">BLCCT55</strain>
    </source>
</reference>
<comment type="caution">
    <text evidence="1">The sequence shown here is derived from an EMBL/GenBank/DDBJ whole genome shotgun (WGS) entry which is preliminary data.</text>
</comment>
<protein>
    <submittedName>
        <fullName evidence="1">Uncharacterized protein</fullName>
    </submittedName>
</protein>
<sequence>MLINASKYQSCFGGLWTDMANAHEEVKARLKAGMISKQESDLLDFWIDNGYVIIPSAVPHDVIGKIIEDIERAWTTLDSRVKVADGSYGTSELYPSKRHEPGYRMLDFFALSPACLEAMFAHKIQRFLEIIFAQDILAFQSLSFERGT</sequence>
<dbReference type="AlphaFoldDB" id="A0A8J6XQK1"/>
<dbReference type="Gene3D" id="2.60.120.620">
    <property type="entry name" value="q2cbj1_9rhob like domain"/>
    <property type="match status" value="1"/>
</dbReference>